<accession>A0ABW2S2G3</accession>
<reference evidence="2" key="1">
    <citation type="journal article" date="2019" name="Int. J. Syst. Evol. Microbiol.">
        <title>The Global Catalogue of Microorganisms (GCM) 10K type strain sequencing project: providing services to taxonomists for standard genome sequencing and annotation.</title>
        <authorList>
            <consortium name="The Broad Institute Genomics Platform"/>
            <consortium name="The Broad Institute Genome Sequencing Center for Infectious Disease"/>
            <person name="Wu L."/>
            <person name="Ma J."/>
        </authorList>
    </citation>
    <scope>NUCLEOTIDE SEQUENCE [LARGE SCALE GENOMIC DNA]</scope>
    <source>
        <strain evidence="2">ICMP 19430</strain>
    </source>
</reference>
<dbReference type="EMBL" id="JBHTCS010000021">
    <property type="protein sequence ID" value="MFC7449708.1"/>
    <property type="molecule type" value="Genomic_DNA"/>
</dbReference>
<evidence type="ECO:0000313" key="1">
    <source>
        <dbReference type="EMBL" id="MFC7449708.1"/>
    </source>
</evidence>
<organism evidence="1 2">
    <name type="scientific">Rhodococcus daqingensis</name>
    <dbReference type="NCBI Taxonomy" id="2479363"/>
    <lineage>
        <taxon>Bacteria</taxon>
        <taxon>Bacillati</taxon>
        <taxon>Actinomycetota</taxon>
        <taxon>Actinomycetes</taxon>
        <taxon>Mycobacteriales</taxon>
        <taxon>Nocardiaceae</taxon>
        <taxon>Rhodococcus</taxon>
    </lineage>
</organism>
<keyword evidence="2" id="KW-1185">Reference proteome</keyword>
<protein>
    <submittedName>
        <fullName evidence="1">McrC family protein</fullName>
    </submittedName>
</protein>
<sequence>MSVHVVLDELDTAGRTVNLDAATATVLAGTGLVEVRPVGAARWTLLPRKRVGAVRVDDLQVQVNPKDRVGLTRLLFLLGYASDPGFLDPGYEDVEAEEHPDLWAVLAESLARLTERALLHGVLQGYRTVDEAARTVRGRIRIGDQLARRPGLILPLEVTYDEYTVDTAENRILRTALRRMLAVPGLNDPTRARLAHLDGRLDGADVIRRGVPIPHWQPSRLNTRYQPALRLAEVILRNCSAEAGPGDTHVAAFVVEMWKVFEDFVTVALRESLTRNYPGHTESQYVSYLDMPVAGDSVVRLETDVVHLVDSKPRLIFDAKYKVASRGGRYPNADHYQMLAYCTALNLQMAWLVYAGGASRPTPRRIVNTSVTVVEYPLDLRLQPSKLLAQIELLAETAWLSYADGPHVPVVQDQLPALPVESHEHGHPPI</sequence>
<dbReference type="PANTHER" id="PTHR38733">
    <property type="entry name" value="PROTEIN MCRC"/>
    <property type="match status" value="1"/>
</dbReference>
<name>A0ABW2S2G3_9NOCA</name>
<gene>
    <name evidence="1" type="ORF">ACFQS9_17570</name>
</gene>
<dbReference type="Proteomes" id="UP001596484">
    <property type="component" value="Unassembled WGS sequence"/>
</dbReference>
<comment type="caution">
    <text evidence="1">The sequence shown here is derived from an EMBL/GenBank/DDBJ whole genome shotgun (WGS) entry which is preliminary data.</text>
</comment>
<dbReference type="RefSeq" id="WP_378406977.1">
    <property type="nucleotide sequence ID" value="NZ_JBHTCS010000021.1"/>
</dbReference>
<proteinExistence type="predicted"/>
<dbReference type="Pfam" id="PF10117">
    <property type="entry name" value="McrBC"/>
    <property type="match status" value="1"/>
</dbReference>
<dbReference type="PANTHER" id="PTHR38733:SF1">
    <property type="entry name" value="TYPE IV METHYL-DIRECTED RESTRICTION ENZYME ECOKMCRBC"/>
    <property type="match status" value="1"/>
</dbReference>
<evidence type="ECO:0000313" key="2">
    <source>
        <dbReference type="Proteomes" id="UP001596484"/>
    </source>
</evidence>
<dbReference type="InterPro" id="IPR019292">
    <property type="entry name" value="McrC"/>
</dbReference>